<evidence type="ECO:0000256" key="2">
    <source>
        <dbReference type="ARBA" id="ARBA00022605"/>
    </source>
</evidence>
<keyword evidence="9" id="KW-0460">Magnesium</keyword>
<keyword evidence="3 9" id="KW-0328">Glycosyltransferase</keyword>
<keyword evidence="5 9" id="KW-0822">Tryptophan biosynthesis</keyword>
<dbReference type="Proteomes" id="UP001341297">
    <property type="component" value="Unassembled WGS sequence"/>
</dbReference>
<dbReference type="SUPFAM" id="SSF47648">
    <property type="entry name" value="Nucleoside phosphorylase/phosphoribosyltransferase N-terminal domain"/>
    <property type="match status" value="1"/>
</dbReference>
<feature type="binding site" evidence="9">
    <location>
        <position position="90"/>
    </location>
    <ligand>
        <name>Mg(2+)</name>
        <dbReference type="ChEBI" id="CHEBI:18420"/>
        <label>1</label>
    </ligand>
</feature>
<dbReference type="RefSeq" id="WP_057957432.1">
    <property type="nucleotide sequence ID" value="NZ_CP023481.1"/>
</dbReference>
<dbReference type="EMBL" id="JARRTL010000008">
    <property type="protein sequence ID" value="MEC0484675.1"/>
    <property type="molecule type" value="Genomic_DNA"/>
</dbReference>
<dbReference type="SUPFAM" id="SSF52418">
    <property type="entry name" value="Nucleoside phosphorylase/phosphoribosyltransferase catalytic domain"/>
    <property type="match status" value="1"/>
</dbReference>
<feature type="binding site" evidence="9">
    <location>
        <position position="223"/>
    </location>
    <ligand>
        <name>Mg(2+)</name>
        <dbReference type="ChEBI" id="CHEBI:18420"/>
        <label>2</label>
    </ligand>
</feature>
<evidence type="ECO:0000256" key="5">
    <source>
        <dbReference type="ARBA" id="ARBA00022822"/>
    </source>
</evidence>
<feature type="binding site" evidence="9">
    <location>
        <begin position="106"/>
        <end position="114"/>
    </location>
    <ligand>
        <name>5-phospho-alpha-D-ribose 1-diphosphate</name>
        <dbReference type="ChEBI" id="CHEBI:58017"/>
    </ligand>
</feature>
<reference evidence="12 14" key="1">
    <citation type="journal article" date="2015" name="Int. J. Syst. Evol. Microbiol.">
        <title>Bacillus glycinifermentans sp. nov., isolated from fermented soybean paste.</title>
        <authorList>
            <person name="Kim S.J."/>
            <person name="Dunlap C.A."/>
            <person name="Kwon S.W."/>
            <person name="Rooney A.P."/>
        </authorList>
    </citation>
    <scope>NUCLEOTIDE SEQUENCE [LARGE SCALE GENOMIC DNA]</scope>
    <source>
        <strain evidence="12 14">GO-13</strain>
    </source>
</reference>
<comment type="subunit">
    <text evidence="9">Homodimer.</text>
</comment>
<accession>A0A0T6BTE9</accession>
<feature type="binding site" evidence="9">
    <location>
        <position position="78"/>
    </location>
    <ligand>
        <name>anthranilate</name>
        <dbReference type="ChEBI" id="CHEBI:16567"/>
        <label>1</label>
    </ligand>
</feature>
<dbReference type="Gene3D" id="3.40.1030.10">
    <property type="entry name" value="Nucleoside phosphorylase/phosphoribosyltransferase catalytic domain"/>
    <property type="match status" value="1"/>
</dbReference>
<dbReference type="Proteomes" id="UP000036168">
    <property type="component" value="Unassembled WGS sequence"/>
</dbReference>
<evidence type="ECO:0000256" key="8">
    <source>
        <dbReference type="ARBA" id="ARBA00061188"/>
    </source>
</evidence>
<dbReference type="Gene3D" id="1.20.970.10">
    <property type="entry name" value="Transferase, Pyrimidine Nucleoside Phosphorylase, Chain C"/>
    <property type="match status" value="1"/>
</dbReference>
<dbReference type="UniPathway" id="UPA00035">
    <property type="reaction ID" value="UER00041"/>
</dbReference>
<evidence type="ECO:0000313" key="12">
    <source>
        <dbReference type="EMBL" id="KRT94913.1"/>
    </source>
</evidence>
<dbReference type="Pfam" id="PF00591">
    <property type="entry name" value="Glycos_transf_3"/>
    <property type="match status" value="1"/>
</dbReference>
<feature type="binding site" evidence="9">
    <location>
        <position position="109"/>
    </location>
    <ligand>
        <name>anthranilate</name>
        <dbReference type="ChEBI" id="CHEBI:16567"/>
        <label>1</label>
    </ligand>
</feature>
<evidence type="ECO:0000256" key="9">
    <source>
        <dbReference type="HAMAP-Rule" id="MF_00211"/>
    </source>
</evidence>
<evidence type="ECO:0000313" key="14">
    <source>
        <dbReference type="Proteomes" id="UP000036168"/>
    </source>
</evidence>
<keyword evidence="9" id="KW-0479">Metal-binding</keyword>
<dbReference type="GO" id="GO:0005829">
    <property type="term" value="C:cytosol"/>
    <property type="evidence" value="ECO:0007669"/>
    <property type="project" value="TreeGrafter"/>
</dbReference>
<dbReference type="STRING" id="1664069.BGLY_2677"/>
<sequence length="342" mass="36451">MNELLKSCVNGETMSEAEANEIMHLMMTGSMSAAEIGGILSVLAYRGETVDEVTGFVRAMREKALAIDGLEDVVDTCGTGGDGVSTFNISTAAAIIASSAGAKIAKHGNRSVSSKSGSADVLEYLGISIQTTPEETKRSIERRNMGFLYAPSYHSSMKHVAGVRKDLAFRTVFNLLGPLSNPMKAKRQVIGVYSIEKARLMAGALEAFEPEHVLFVSSRDGLDELSITSPTDVIELKGGKRFEYTVEPADAGLPLGRLSDIQVSTPEESGRLILDILQNNSSESALHIAALNAGAALFVAGQAGGLKEGVSAALETIKSGKALKQLERLKQKEEEMYAESNY</sequence>
<dbReference type="PANTHER" id="PTHR43285">
    <property type="entry name" value="ANTHRANILATE PHOSPHORIBOSYLTRANSFERASE"/>
    <property type="match status" value="1"/>
</dbReference>
<dbReference type="PANTHER" id="PTHR43285:SF2">
    <property type="entry name" value="ANTHRANILATE PHOSPHORIBOSYLTRANSFERASE"/>
    <property type="match status" value="1"/>
</dbReference>
<dbReference type="AlphaFoldDB" id="A0A0T6BTE9"/>
<comment type="caution">
    <text evidence="9">Lacks conserved residue(s) required for the propagation of feature annotation.</text>
</comment>
<dbReference type="EC" id="2.4.2.18" evidence="9"/>
<feature type="binding site" evidence="9">
    <location>
        <position position="78"/>
    </location>
    <ligand>
        <name>5-phospho-alpha-D-ribose 1-diphosphate</name>
        <dbReference type="ChEBI" id="CHEBI:58017"/>
    </ligand>
</feature>
<evidence type="ECO:0000256" key="6">
    <source>
        <dbReference type="ARBA" id="ARBA00023141"/>
    </source>
</evidence>
<evidence type="ECO:0000259" key="10">
    <source>
        <dbReference type="Pfam" id="PF00591"/>
    </source>
</evidence>
<feature type="domain" description="Glycosyl transferase family 3" evidence="10">
    <location>
        <begin position="71"/>
        <end position="323"/>
    </location>
</feature>
<dbReference type="HAMAP" id="MF_00211">
    <property type="entry name" value="TrpD"/>
    <property type="match status" value="1"/>
</dbReference>
<keyword evidence="4 9" id="KW-0808">Transferase</keyword>
<organism evidence="12 14">
    <name type="scientific">Bacillus glycinifermentans</name>
    <dbReference type="NCBI Taxonomy" id="1664069"/>
    <lineage>
        <taxon>Bacteria</taxon>
        <taxon>Bacillati</taxon>
        <taxon>Bacillota</taxon>
        <taxon>Bacilli</taxon>
        <taxon>Bacillales</taxon>
        <taxon>Bacillaceae</taxon>
        <taxon>Bacillus</taxon>
    </lineage>
</organism>
<keyword evidence="6 9" id="KW-0057">Aromatic amino acid biosynthesis</keyword>
<dbReference type="NCBIfam" id="TIGR01245">
    <property type="entry name" value="trpD"/>
    <property type="match status" value="1"/>
</dbReference>
<comment type="pathway">
    <text evidence="1 9">Amino-acid biosynthesis; L-tryptophan biosynthesis; L-tryptophan from chorismate: step 2/5.</text>
</comment>
<evidence type="ECO:0000256" key="3">
    <source>
        <dbReference type="ARBA" id="ARBA00022676"/>
    </source>
</evidence>
<keyword evidence="15" id="KW-1185">Reference proteome</keyword>
<evidence type="ECO:0000256" key="4">
    <source>
        <dbReference type="ARBA" id="ARBA00022679"/>
    </source>
</evidence>
<feature type="binding site" evidence="9">
    <location>
        <position position="224"/>
    </location>
    <ligand>
        <name>Mg(2+)</name>
        <dbReference type="ChEBI" id="CHEBI:18420"/>
        <label>2</label>
    </ligand>
</feature>
<feature type="binding site" evidence="9">
    <location>
        <position position="164"/>
    </location>
    <ligand>
        <name>anthranilate</name>
        <dbReference type="ChEBI" id="CHEBI:16567"/>
        <label>2</label>
    </ligand>
</feature>
<gene>
    <name evidence="9 12" type="primary">trpD</name>
    <name evidence="12" type="ORF">AB447_210255</name>
    <name evidence="13" type="ORF">P8828_07400</name>
</gene>
<feature type="binding site" evidence="9">
    <location>
        <position position="224"/>
    </location>
    <ligand>
        <name>Mg(2+)</name>
        <dbReference type="ChEBI" id="CHEBI:18420"/>
        <label>1</label>
    </ligand>
</feature>
<comment type="caution">
    <text evidence="12">The sequence shown here is derived from an EMBL/GenBank/DDBJ whole genome shotgun (WGS) entry which is preliminary data.</text>
</comment>
<reference evidence="12" key="2">
    <citation type="submission" date="2015-10" db="EMBL/GenBank/DDBJ databases">
        <authorList>
            <person name="Gilbert D.G."/>
        </authorList>
    </citation>
    <scope>NUCLEOTIDE SEQUENCE</scope>
    <source>
        <strain evidence="12">GO-13</strain>
    </source>
</reference>
<dbReference type="InterPro" id="IPR005940">
    <property type="entry name" value="Anthranilate_Pribosyl_Tfrase"/>
</dbReference>
<dbReference type="Pfam" id="PF02885">
    <property type="entry name" value="Glycos_trans_3N"/>
    <property type="match status" value="1"/>
</dbReference>
<evidence type="ECO:0000256" key="1">
    <source>
        <dbReference type="ARBA" id="ARBA00004907"/>
    </source>
</evidence>
<comment type="similarity">
    <text evidence="9">Belongs to the anthranilate phosphoribosyltransferase family.</text>
</comment>
<name>A0A0T6BTE9_9BACI</name>
<keyword evidence="2 9" id="KW-0028">Amino-acid biosynthesis</keyword>
<dbReference type="EMBL" id="LECW02000004">
    <property type="protein sequence ID" value="KRT94913.1"/>
    <property type="molecule type" value="Genomic_DNA"/>
</dbReference>
<dbReference type="OrthoDB" id="9806430at2"/>
<proteinExistence type="inferred from homology"/>
<evidence type="ECO:0000259" key="11">
    <source>
        <dbReference type="Pfam" id="PF02885"/>
    </source>
</evidence>
<protein>
    <recommendedName>
        <fullName evidence="9">Anthranilate phosphoribosyltransferase</fullName>
        <ecNumber evidence="9">2.4.2.18</ecNumber>
    </recommendedName>
</protein>
<comment type="function">
    <text evidence="9">Catalyzes the transfer of the phosphoribosyl group of 5-phosphorylribose-1-pyrophosphate (PRPP) to anthranilate to yield N-(5'-phosphoribosyl)-anthranilate (PRA).</text>
</comment>
<feature type="domain" description="Glycosyl transferase family 3 N-terminal" evidence="11">
    <location>
        <begin position="3"/>
        <end position="64"/>
    </location>
</feature>
<evidence type="ECO:0000313" key="13">
    <source>
        <dbReference type="EMBL" id="MEC0484675.1"/>
    </source>
</evidence>
<comment type="cofactor">
    <cofactor evidence="9">
        <name>Mg(2+)</name>
        <dbReference type="ChEBI" id="CHEBI:18420"/>
    </cofactor>
    <text evidence="9">Binds 2 magnesium ions per monomer.</text>
</comment>
<comment type="similarity">
    <text evidence="8">In the C-terminal section; belongs to the anthranilate phosphoribosyltransferase family.</text>
</comment>
<reference evidence="13 15" key="3">
    <citation type="submission" date="2023-03" db="EMBL/GenBank/DDBJ databases">
        <title>Agriculturally important microbes genome sequencing.</title>
        <authorList>
            <person name="Dunlap C."/>
        </authorList>
    </citation>
    <scope>NUCLEOTIDE SEQUENCE [LARGE SCALE GENOMIC DNA]</scope>
    <source>
        <strain evidence="13 15">CBP-3203</strain>
    </source>
</reference>
<dbReference type="GO" id="GO:0000162">
    <property type="term" value="P:L-tryptophan biosynthetic process"/>
    <property type="evidence" value="ECO:0007669"/>
    <property type="project" value="UniProtKB-UniRule"/>
</dbReference>
<comment type="catalytic activity">
    <reaction evidence="7 9">
        <text>N-(5-phospho-beta-D-ribosyl)anthranilate + diphosphate = 5-phospho-alpha-D-ribose 1-diphosphate + anthranilate</text>
        <dbReference type="Rhea" id="RHEA:11768"/>
        <dbReference type="ChEBI" id="CHEBI:16567"/>
        <dbReference type="ChEBI" id="CHEBI:18277"/>
        <dbReference type="ChEBI" id="CHEBI:33019"/>
        <dbReference type="ChEBI" id="CHEBI:58017"/>
        <dbReference type="EC" id="2.4.2.18"/>
    </reaction>
</comment>
<dbReference type="InterPro" id="IPR000312">
    <property type="entry name" value="Glycosyl_Trfase_fam3"/>
</dbReference>
<evidence type="ECO:0000313" key="15">
    <source>
        <dbReference type="Proteomes" id="UP001341297"/>
    </source>
</evidence>
<feature type="binding site" evidence="9">
    <location>
        <begin position="88"/>
        <end position="91"/>
    </location>
    <ligand>
        <name>5-phospho-alpha-D-ribose 1-diphosphate</name>
        <dbReference type="ChEBI" id="CHEBI:58017"/>
    </ligand>
</feature>
<feature type="binding site" evidence="9">
    <location>
        <position position="86"/>
    </location>
    <ligand>
        <name>5-phospho-alpha-D-ribose 1-diphosphate</name>
        <dbReference type="ChEBI" id="CHEBI:58017"/>
    </ligand>
</feature>
<dbReference type="FunFam" id="3.40.1030.10:FF:000002">
    <property type="entry name" value="Anthranilate phosphoribosyltransferase"/>
    <property type="match status" value="1"/>
</dbReference>
<dbReference type="InterPro" id="IPR036320">
    <property type="entry name" value="Glycosyl_Trfase_fam3_N_dom_sf"/>
</dbReference>
<feature type="binding site" evidence="9">
    <location>
        <position position="118"/>
    </location>
    <ligand>
        <name>5-phospho-alpha-D-ribose 1-diphosphate</name>
        <dbReference type="ChEBI" id="CHEBI:58017"/>
    </ligand>
</feature>
<dbReference type="GO" id="GO:0004048">
    <property type="term" value="F:anthranilate phosphoribosyltransferase activity"/>
    <property type="evidence" value="ECO:0007669"/>
    <property type="project" value="UniProtKB-UniRule"/>
</dbReference>
<dbReference type="GO" id="GO:0000287">
    <property type="term" value="F:magnesium ion binding"/>
    <property type="evidence" value="ECO:0007669"/>
    <property type="project" value="UniProtKB-UniRule"/>
</dbReference>
<evidence type="ECO:0000256" key="7">
    <source>
        <dbReference type="ARBA" id="ARBA00052328"/>
    </source>
</evidence>
<dbReference type="InterPro" id="IPR017459">
    <property type="entry name" value="Glycosyl_Trfase_fam3_N_dom"/>
</dbReference>
<dbReference type="InterPro" id="IPR035902">
    <property type="entry name" value="Nuc_phospho_transferase"/>
</dbReference>
<feature type="binding site" evidence="9">
    <location>
        <begin position="81"/>
        <end position="82"/>
    </location>
    <ligand>
        <name>5-phospho-alpha-D-ribose 1-diphosphate</name>
        <dbReference type="ChEBI" id="CHEBI:58017"/>
    </ligand>
</feature>